<reference evidence="10 11" key="1">
    <citation type="submission" date="2016-09" db="EMBL/GenBank/DDBJ databases">
        <title>Desulfuribacillus arsenicus sp. nov., an obligately anaerobic, dissimilatory arsenic- and antimonate-reducing bacterium isolated from anoxic sediments.</title>
        <authorList>
            <person name="Abin C.A."/>
            <person name="Hollibaugh J.T."/>
        </authorList>
    </citation>
    <scope>NUCLEOTIDE SEQUENCE [LARGE SCALE GENOMIC DNA]</scope>
    <source>
        <strain evidence="10 11">MLFW-2</strain>
    </source>
</reference>
<evidence type="ECO:0000256" key="7">
    <source>
        <dbReference type="ARBA" id="ARBA00034808"/>
    </source>
</evidence>
<gene>
    <name evidence="10" type="ORF">BHU72_14215</name>
</gene>
<dbReference type="GO" id="GO:0005737">
    <property type="term" value="C:cytoplasm"/>
    <property type="evidence" value="ECO:0007669"/>
    <property type="project" value="TreeGrafter"/>
</dbReference>
<feature type="domain" description="Helicase ATP-binding" evidence="8">
    <location>
        <begin position="324"/>
        <end position="503"/>
    </location>
</feature>
<keyword evidence="2" id="KW-0547">Nucleotide-binding</keyword>
<dbReference type="Pfam" id="PF00271">
    <property type="entry name" value="Helicase_C"/>
    <property type="match status" value="1"/>
</dbReference>
<dbReference type="EC" id="5.6.2.4" evidence="7"/>
<proteinExistence type="inferred from homology"/>
<comment type="similarity">
    <text evidence="1">Belongs to the helicase family. RecQ subfamily.</text>
</comment>
<dbReference type="GO" id="GO:0006281">
    <property type="term" value="P:DNA repair"/>
    <property type="evidence" value="ECO:0007669"/>
    <property type="project" value="TreeGrafter"/>
</dbReference>
<dbReference type="RefSeq" id="WP_069701506.1">
    <property type="nucleotide sequence ID" value="NZ_MJAT01000007.1"/>
</dbReference>
<dbReference type="PROSITE" id="PS51192">
    <property type="entry name" value="HELICASE_ATP_BIND_1"/>
    <property type="match status" value="1"/>
</dbReference>
<protein>
    <recommendedName>
        <fullName evidence="7">DNA 3'-5' helicase</fullName>
        <ecNumber evidence="7">5.6.2.4</ecNumber>
    </recommendedName>
</protein>
<dbReference type="SMART" id="SM00490">
    <property type="entry name" value="HELICc"/>
    <property type="match status" value="1"/>
</dbReference>
<dbReference type="STRING" id="1390249.BHU72_14215"/>
<dbReference type="OrthoDB" id="9763310at2"/>
<dbReference type="InterPro" id="IPR014001">
    <property type="entry name" value="Helicase_ATP-bd"/>
</dbReference>
<keyword evidence="3" id="KW-0067">ATP-binding</keyword>
<dbReference type="PANTHER" id="PTHR13710">
    <property type="entry name" value="DNA HELICASE RECQ FAMILY MEMBER"/>
    <property type="match status" value="1"/>
</dbReference>
<comment type="catalytic activity">
    <reaction evidence="6">
        <text>Couples ATP hydrolysis with the unwinding of duplex DNA by translocating in the 3'-5' direction.</text>
        <dbReference type="EC" id="5.6.2.4"/>
    </reaction>
</comment>
<keyword evidence="4" id="KW-0238">DNA-binding</keyword>
<evidence type="ECO:0000256" key="4">
    <source>
        <dbReference type="ARBA" id="ARBA00023125"/>
    </source>
</evidence>
<dbReference type="InterPro" id="IPR011545">
    <property type="entry name" value="DEAD/DEAH_box_helicase_dom"/>
</dbReference>
<dbReference type="GO" id="GO:0009378">
    <property type="term" value="F:four-way junction helicase activity"/>
    <property type="evidence" value="ECO:0007669"/>
    <property type="project" value="TreeGrafter"/>
</dbReference>
<evidence type="ECO:0000259" key="8">
    <source>
        <dbReference type="PROSITE" id="PS51192"/>
    </source>
</evidence>
<feature type="domain" description="Helicase C-terminal" evidence="9">
    <location>
        <begin position="545"/>
        <end position="689"/>
    </location>
</feature>
<dbReference type="EMBL" id="MJAT01000007">
    <property type="protein sequence ID" value="OEH86079.1"/>
    <property type="molecule type" value="Genomic_DNA"/>
</dbReference>
<dbReference type="CDD" id="cd17920">
    <property type="entry name" value="DEXHc_RecQ"/>
    <property type="match status" value="1"/>
</dbReference>
<evidence type="ECO:0000256" key="6">
    <source>
        <dbReference type="ARBA" id="ARBA00034617"/>
    </source>
</evidence>
<dbReference type="GO" id="GO:0003677">
    <property type="term" value="F:DNA binding"/>
    <property type="evidence" value="ECO:0007669"/>
    <property type="project" value="UniProtKB-KW"/>
</dbReference>
<dbReference type="InterPro" id="IPR001650">
    <property type="entry name" value="Helicase_C-like"/>
</dbReference>
<dbReference type="SMART" id="SM00487">
    <property type="entry name" value="DEXDc"/>
    <property type="match status" value="1"/>
</dbReference>
<organism evidence="10 11">
    <name type="scientific">Desulfuribacillus stibiiarsenatis</name>
    <dbReference type="NCBI Taxonomy" id="1390249"/>
    <lineage>
        <taxon>Bacteria</taxon>
        <taxon>Bacillati</taxon>
        <taxon>Bacillota</taxon>
        <taxon>Desulfuribacillia</taxon>
        <taxon>Desulfuribacillales</taxon>
        <taxon>Desulfuribacillaceae</taxon>
        <taxon>Desulfuribacillus</taxon>
    </lineage>
</organism>
<evidence type="ECO:0000256" key="3">
    <source>
        <dbReference type="ARBA" id="ARBA00022840"/>
    </source>
</evidence>
<evidence type="ECO:0000256" key="1">
    <source>
        <dbReference type="ARBA" id="ARBA00005446"/>
    </source>
</evidence>
<accession>A0A1E5L7W5</accession>
<evidence type="ECO:0000259" key="9">
    <source>
        <dbReference type="PROSITE" id="PS51194"/>
    </source>
</evidence>
<keyword evidence="5" id="KW-0413">Isomerase</keyword>
<dbReference type="AlphaFoldDB" id="A0A1E5L7W5"/>
<dbReference type="GO" id="GO:0005524">
    <property type="term" value="F:ATP binding"/>
    <property type="evidence" value="ECO:0007669"/>
    <property type="project" value="UniProtKB-KW"/>
</dbReference>
<name>A0A1E5L7W5_9FIRM</name>
<dbReference type="PROSITE" id="PS51194">
    <property type="entry name" value="HELICASE_CTER"/>
    <property type="match status" value="1"/>
</dbReference>
<keyword evidence="11" id="KW-1185">Reference proteome</keyword>
<dbReference type="InterPro" id="IPR027417">
    <property type="entry name" value="P-loop_NTPase"/>
</dbReference>
<dbReference type="Gene3D" id="3.40.50.300">
    <property type="entry name" value="P-loop containing nucleotide triphosphate hydrolases"/>
    <property type="match status" value="2"/>
</dbReference>
<dbReference type="SUPFAM" id="SSF52540">
    <property type="entry name" value="P-loop containing nucleoside triphosphate hydrolases"/>
    <property type="match status" value="1"/>
</dbReference>
<dbReference type="GO" id="GO:0006310">
    <property type="term" value="P:DNA recombination"/>
    <property type="evidence" value="ECO:0007669"/>
    <property type="project" value="TreeGrafter"/>
</dbReference>
<comment type="caution">
    <text evidence="10">The sequence shown here is derived from an EMBL/GenBank/DDBJ whole genome shotgun (WGS) entry which is preliminary data.</text>
</comment>
<evidence type="ECO:0000256" key="5">
    <source>
        <dbReference type="ARBA" id="ARBA00023235"/>
    </source>
</evidence>
<dbReference type="PANTHER" id="PTHR13710:SF105">
    <property type="entry name" value="ATP-DEPENDENT DNA HELICASE Q1"/>
    <property type="match status" value="1"/>
</dbReference>
<dbReference type="GO" id="GO:0043138">
    <property type="term" value="F:3'-5' DNA helicase activity"/>
    <property type="evidence" value="ECO:0007669"/>
    <property type="project" value="UniProtKB-EC"/>
</dbReference>
<sequence length="866" mass="101040">MTLPVAISERLVELFAEWNHKSTRTLVFFKGFSNIFYQEVLRIEPNQFQSNTNTSDDRYINIPKLIENSRNLPRLFYTIDKKVTWGYYEEFLLLSESINDIKEQFEGDVIVVDNNLFDRYYIVDIEQTVKDKLLQYFNSEKTEADSNIQDYTRLFSHAIKYSNDHIGVAYINRHVDQEVENINFYPDQEDVESIYFEDKRANTRVISVSEAEFVLFKDRLQRDGQYQDVQLIINAEKDLCRITSVAYLYQKSNARLTVIKHNQFSQFEGLDENKHLPILHQYWGKECSFRELKFYRNPDYTNDLINISQGHIISDIIQQSVKALDSSEEWSDIFVTAPTGAGKSLLFQVPAIHLAEKHNAVTIVVTPLKALMLDQVLKLQEEHGISYVTSINSDISFQEKETRINKIKEGEISLIYLSPELLLGTSIENIIGERIIGLFVIDEAHLVTTWGRDFRADYWFMSNYLYKMRVANQKKFPVLCLTATAVYMGSEDMVFDTITSLNLRNHNLYLGYVRRDNIGFEIHSYSHRSIEGSVDDFKIEKTRERIQQFLSENKKAIVYCPYKKQVNDIYNALDEHTQRKVSMYHAGIDAEERQAAQEAFKYGNSRIMIATKAFGMGVDISDIEVVYHFAPTGNLADYVQEIGRVARKEAISGLATTDFTDKDMKYVRMLHGLSGMKQYQLKEIIGKLYHIQREKKSRNFLISPDMFSYLFSEQELENKVKNGLLLISKDLEDKYGFPVVIVRPKSVYTKNFINVPMEIESEFLAKYKQYAVIINKVPPRIVLSKNQWAGDTVITDTGNIYEFDMAKMWEENYGTLSFPQFKWKFYKGELFDFSQEAKVAPRVNIVIHYKDNFDILQQKFSRDMDV</sequence>
<dbReference type="GO" id="GO:0005694">
    <property type="term" value="C:chromosome"/>
    <property type="evidence" value="ECO:0007669"/>
    <property type="project" value="TreeGrafter"/>
</dbReference>
<evidence type="ECO:0000313" key="10">
    <source>
        <dbReference type="EMBL" id="OEH86079.1"/>
    </source>
</evidence>
<evidence type="ECO:0000256" key="2">
    <source>
        <dbReference type="ARBA" id="ARBA00022741"/>
    </source>
</evidence>
<dbReference type="Proteomes" id="UP000095255">
    <property type="component" value="Unassembled WGS sequence"/>
</dbReference>
<evidence type="ECO:0000313" key="11">
    <source>
        <dbReference type="Proteomes" id="UP000095255"/>
    </source>
</evidence>
<dbReference type="Pfam" id="PF00270">
    <property type="entry name" value="DEAD"/>
    <property type="match status" value="1"/>
</dbReference>